<keyword evidence="5 11" id="KW-0862">Zinc</keyword>
<evidence type="ECO:0000256" key="11">
    <source>
        <dbReference type="RuleBase" id="RU004334"/>
    </source>
</evidence>
<keyword evidence="7 11" id="KW-0238">DNA-binding</keyword>
<evidence type="ECO:0000259" key="14">
    <source>
        <dbReference type="PROSITE" id="PS51843"/>
    </source>
</evidence>
<dbReference type="InterPro" id="IPR013088">
    <property type="entry name" value="Znf_NHR/GATA"/>
</dbReference>
<evidence type="ECO:0000256" key="9">
    <source>
        <dbReference type="ARBA" id="ARBA00023170"/>
    </source>
</evidence>
<dbReference type="SMART" id="SM00399">
    <property type="entry name" value="ZnF_C4"/>
    <property type="match status" value="1"/>
</dbReference>
<evidence type="ECO:0000313" key="16">
    <source>
        <dbReference type="WBParaSite" id="Hba_17946"/>
    </source>
</evidence>
<dbReference type="PANTHER" id="PTHR47630:SF8">
    <property type="entry name" value="NUCLEAR HORMONE RECEPTOR FAMILY MEMBER NHR-34"/>
    <property type="match status" value="1"/>
</dbReference>
<dbReference type="AlphaFoldDB" id="A0A1I7XJK6"/>
<keyword evidence="4 11" id="KW-0863">Zinc-finger</keyword>
<dbReference type="Gene3D" id="1.10.565.10">
    <property type="entry name" value="Retinoid X Receptor"/>
    <property type="match status" value="1"/>
</dbReference>
<sequence>MLDILSVCCGCPVFSGLLVISMKCRVCGDSRAGRHYGTIACNGCKGFFRRRSEYFRFMDTLRGIWEQRDYTCRFGGKCQIVQEYRNRCRACRLRKCFEVGMDARAVQSERDKHKKRPNLRGSPSLSSFDEAPGSSTPTYTTSTPTPMMMPMTPMLVSPVPSTSTPTVTSAYPASYSHVPGGVVNRAFAETLSCSPSGASDAAIKQDSPPSATGSYPHNNRCRPKIPLVQYLMDLERTTDNMIDAVDDGEISTQFDKLCRVDVTIEAAFKQPGIVAKRTTPRWLALERLTTLEDVHIAWCRSFVLCVDWAGIMRDYKELSPADQYTLLRNRVVSVNWLCHTYKTFKSGCDGVALANGSWYPRDKELQKTLNPGCNHYFSILSEHLMLDLVIPMREMNMDEGEFCLLKVLILFRHLSQQEDDNVQFLALFNLANLNGLPYELHSSMKQHLRNEDATQVNEVTSNNIDMKNSFEFDGGNGVPIFNASRSFPNDVL</sequence>
<dbReference type="Pfam" id="PF00105">
    <property type="entry name" value="zf-C4"/>
    <property type="match status" value="1"/>
</dbReference>
<dbReference type="InterPro" id="IPR049636">
    <property type="entry name" value="HNF4-like_DBD"/>
</dbReference>
<evidence type="ECO:0000313" key="15">
    <source>
        <dbReference type="Proteomes" id="UP000095283"/>
    </source>
</evidence>
<feature type="compositionally biased region" description="Polar residues" evidence="12">
    <location>
        <begin position="207"/>
        <end position="217"/>
    </location>
</feature>
<dbReference type="PROSITE" id="PS00031">
    <property type="entry name" value="NUCLEAR_REC_DBD_1"/>
    <property type="match status" value="1"/>
</dbReference>
<dbReference type="InterPro" id="IPR001723">
    <property type="entry name" value="Nuclear_hrmn_rcpt"/>
</dbReference>
<dbReference type="PRINTS" id="PR00398">
    <property type="entry name" value="STRDHORMONER"/>
</dbReference>
<feature type="region of interest" description="Disordered" evidence="12">
    <location>
        <begin position="107"/>
        <end position="147"/>
    </location>
</feature>
<evidence type="ECO:0000256" key="7">
    <source>
        <dbReference type="ARBA" id="ARBA00023125"/>
    </source>
</evidence>
<dbReference type="GO" id="GO:0000978">
    <property type="term" value="F:RNA polymerase II cis-regulatory region sequence-specific DNA binding"/>
    <property type="evidence" value="ECO:0007669"/>
    <property type="project" value="InterPro"/>
</dbReference>
<dbReference type="CDD" id="cd06960">
    <property type="entry name" value="NR_DBD_HNF4A"/>
    <property type="match status" value="1"/>
</dbReference>
<feature type="domain" description="Nuclear receptor" evidence="13">
    <location>
        <begin position="21"/>
        <end position="108"/>
    </location>
</feature>
<evidence type="ECO:0000256" key="1">
    <source>
        <dbReference type="ARBA" id="ARBA00004123"/>
    </source>
</evidence>
<evidence type="ECO:0000256" key="4">
    <source>
        <dbReference type="ARBA" id="ARBA00022771"/>
    </source>
</evidence>
<dbReference type="GO" id="GO:0005634">
    <property type="term" value="C:nucleus"/>
    <property type="evidence" value="ECO:0007669"/>
    <property type="project" value="UniProtKB-SubCell"/>
</dbReference>
<proteinExistence type="inferred from homology"/>
<dbReference type="WBParaSite" id="Hba_17946">
    <property type="protein sequence ID" value="Hba_17946"/>
    <property type="gene ID" value="Hba_17946"/>
</dbReference>
<comment type="similarity">
    <text evidence="2 11">Belongs to the nuclear hormone receptor family.</text>
</comment>
<keyword evidence="9 11" id="KW-0675">Receptor</keyword>
<evidence type="ECO:0000256" key="3">
    <source>
        <dbReference type="ARBA" id="ARBA00022723"/>
    </source>
</evidence>
<feature type="domain" description="NR LBD" evidence="14">
    <location>
        <begin position="223"/>
        <end position="492"/>
    </location>
</feature>
<dbReference type="Proteomes" id="UP000095283">
    <property type="component" value="Unplaced"/>
</dbReference>
<organism evidence="15 16">
    <name type="scientific">Heterorhabditis bacteriophora</name>
    <name type="common">Entomopathogenic nematode worm</name>
    <dbReference type="NCBI Taxonomy" id="37862"/>
    <lineage>
        <taxon>Eukaryota</taxon>
        <taxon>Metazoa</taxon>
        <taxon>Ecdysozoa</taxon>
        <taxon>Nematoda</taxon>
        <taxon>Chromadorea</taxon>
        <taxon>Rhabditida</taxon>
        <taxon>Rhabditina</taxon>
        <taxon>Rhabditomorpha</taxon>
        <taxon>Strongyloidea</taxon>
        <taxon>Heterorhabditidae</taxon>
        <taxon>Heterorhabditis</taxon>
    </lineage>
</organism>
<keyword evidence="6 11" id="KW-0805">Transcription regulation</keyword>
<name>A0A1I7XJK6_HETBA</name>
<keyword evidence="10 11" id="KW-0539">Nucleus</keyword>
<evidence type="ECO:0000259" key="13">
    <source>
        <dbReference type="PROSITE" id="PS51030"/>
    </source>
</evidence>
<keyword evidence="8 11" id="KW-0804">Transcription</keyword>
<dbReference type="PROSITE" id="PS51030">
    <property type="entry name" value="NUCLEAR_REC_DBD_2"/>
    <property type="match status" value="1"/>
</dbReference>
<dbReference type="SUPFAM" id="SSF57716">
    <property type="entry name" value="Glucocorticoid receptor-like (DNA-binding domain)"/>
    <property type="match status" value="1"/>
</dbReference>
<dbReference type="Pfam" id="PF00104">
    <property type="entry name" value="Hormone_recep"/>
    <property type="match status" value="1"/>
</dbReference>
<keyword evidence="3 11" id="KW-0479">Metal-binding</keyword>
<dbReference type="SUPFAM" id="SSF48508">
    <property type="entry name" value="Nuclear receptor ligand-binding domain"/>
    <property type="match status" value="1"/>
</dbReference>
<comment type="subcellular location">
    <subcellularLocation>
        <location evidence="1 11">Nucleus</location>
    </subcellularLocation>
</comment>
<dbReference type="GO" id="GO:0003700">
    <property type="term" value="F:DNA-binding transcription factor activity"/>
    <property type="evidence" value="ECO:0007669"/>
    <property type="project" value="InterPro"/>
</dbReference>
<dbReference type="InterPro" id="IPR035500">
    <property type="entry name" value="NHR-like_dom_sf"/>
</dbReference>
<dbReference type="SMART" id="SM00430">
    <property type="entry name" value="HOLI"/>
    <property type="match status" value="1"/>
</dbReference>
<protein>
    <submittedName>
        <fullName evidence="16">Nuclear receptor domain-containing protein</fullName>
    </submittedName>
</protein>
<feature type="region of interest" description="Disordered" evidence="12">
    <location>
        <begin position="197"/>
        <end position="218"/>
    </location>
</feature>
<dbReference type="Gene3D" id="3.30.50.10">
    <property type="entry name" value="Erythroid Transcription Factor GATA-1, subunit A"/>
    <property type="match status" value="1"/>
</dbReference>
<dbReference type="PROSITE" id="PS51843">
    <property type="entry name" value="NR_LBD"/>
    <property type="match status" value="1"/>
</dbReference>
<evidence type="ECO:0000256" key="6">
    <source>
        <dbReference type="ARBA" id="ARBA00023015"/>
    </source>
</evidence>
<evidence type="ECO:0000256" key="12">
    <source>
        <dbReference type="SAM" id="MobiDB-lite"/>
    </source>
</evidence>
<evidence type="ECO:0000256" key="8">
    <source>
        <dbReference type="ARBA" id="ARBA00023163"/>
    </source>
</evidence>
<dbReference type="PANTHER" id="PTHR47630">
    <property type="entry name" value="NUCLEAR HORMONE RECEPTOR FAMILY-RELATED-RELATED"/>
    <property type="match status" value="1"/>
</dbReference>
<dbReference type="InterPro" id="IPR052499">
    <property type="entry name" value="C.elegans_NHRs"/>
</dbReference>
<evidence type="ECO:0000256" key="2">
    <source>
        <dbReference type="ARBA" id="ARBA00005993"/>
    </source>
</evidence>
<keyword evidence="15" id="KW-1185">Reference proteome</keyword>
<evidence type="ECO:0000256" key="5">
    <source>
        <dbReference type="ARBA" id="ARBA00022833"/>
    </source>
</evidence>
<accession>A0A1I7XJK6</accession>
<dbReference type="InterPro" id="IPR000536">
    <property type="entry name" value="Nucl_hrmn_rcpt_lig-bd"/>
</dbReference>
<dbReference type="PRINTS" id="PR00047">
    <property type="entry name" value="STROIDFINGER"/>
</dbReference>
<dbReference type="GO" id="GO:0008270">
    <property type="term" value="F:zinc ion binding"/>
    <property type="evidence" value="ECO:0007669"/>
    <property type="project" value="UniProtKB-KW"/>
</dbReference>
<evidence type="ECO:0000256" key="10">
    <source>
        <dbReference type="ARBA" id="ARBA00023242"/>
    </source>
</evidence>
<feature type="compositionally biased region" description="Low complexity" evidence="12">
    <location>
        <begin position="134"/>
        <end position="147"/>
    </location>
</feature>
<reference evidence="16" key="1">
    <citation type="submission" date="2016-11" db="UniProtKB">
        <authorList>
            <consortium name="WormBaseParasite"/>
        </authorList>
    </citation>
    <scope>IDENTIFICATION</scope>
</reference>
<dbReference type="InterPro" id="IPR001628">
    <property type="entry name" value="Znf_hrmn_rcpt"/>
</dbReference>